<dbReference type="GO" id="GO:0050660">
    <property type="term" value="F:flavin adenine dinucleotide binding"/>
    <property type="evidence" value="ECO:0007669"/>
    <property type="project" value="InterPro"/>
</dbReference>
<comment type="cofactor">
    <cofactor evidence="1">
        <name>FMN</name>
        <dbReference type="ChEBI" id="CHEBI:58210"/>
    </cofactor>
</comment>
<evidence type="ECO:0000256" key="6">
    <source>
        <dbReference type="ARBA" id="ARBA00023002"/>
    </source>
</evidence>
<keyword evidence="6" id="KW-0560">Oxidoreductase</keyword>
<dbReference type="EMBL" id="AZIL01000517">
    <property type="protein sequence ID" value="EWM27226.1"/>
    <property type="molecule type" value="Genomic_DNA"/>
</dbReference>
<dbReference type="Pfam" id="PF01207">
    <property type="entry name" value="Dus"/>
    <property type="match status" value="1"/>
</dbReference>
<dbReference type="PANTHER" id="PTHR11082">
    <property type="entry name" value="TRNA-DIHYDROURIDINE SYNTHASE"/>
    <property type="match status" value="1"/>
</dbReference>
<evidence type="ECO:0000256" key="8">
    <source>
        <dbReference type="ARBA" id="ARBA00038313"/>
    </source>
</evidence>
<evidence type="ECO:0000256" key="5">
    <source>
        <dbReference type="ARBA" id="ARBA00022857"/>
    </source>
</evidence>
<dbReference type="EC" id="1.3.1.88" evidence="9"/>
<dbReference type="PANTHER" id="PTHR11082:SF5">
    <property type="entry name" value="TRNA-DIHYDROURIDINE(16_17) SYNTHASE [NAD(P)(+)]-LIKE"/>
    <property type="match status" value="1"/>
</dbReference>
<keyword evidence="7" id="KW-0520">NAD</keyword>
<protein>
    <recommendedName>
        <fullName evidence="9">tRNA-dihydrouridine(16/17) synthase [NAD(P)(+)]</fullName>
        <ecNumber evidence="9">1.3.1.88</ecNumber>
    </recommendedName>
</protein>
<organism evidence="15 16">
    <name type="scientific">Nannochloropsis gaditana</name>
    <dbReference type="NCBI Taxonomy" id="72520"/>
    <lineage>
        <taxon>Eukaryota</taxon>
        <taxon>Sar</taxon>
        <taxon>Stramenopiles</taxon>
        <taxon>Ochrophyta</taxon>
        <taxon>Eustigmatophyceae</taxon>
        <taxon>Eustigmatales</taxon>
        <taxon>Monodopsidaceae</taxon>
        <taxon>Nannochloropsis</taxon>
    </lineage>
</organism>
<sequence>MVAFRARSKWRRGWRRLQSDAGSADGLSSSEAFQVYRDLIITRLCSPEWPLPSPPRRFSFLREGFDETQPVFVLAPMVLQSERAFRLLVQRYGVTLTFSPMLLARNVLLKRNEDQMDPYVLELLRPCADDTPVIAQLAGSDPLEMLAAAQRLWDGGQIAGVDINLGCPQQCAKAGNYGAYLAEREPETAAIMVRLISQELGVPVSCKLRNMYDVDTTTRLARRLAGAGASMLTVHGRSPRERDHQSLSDLDVIRAVREAVPVPVVANGNCRTREDAERAMEYTGCDGFMSAIGLLRNPRLFGASGAARPAASPAADATAPAVPGHESALSASGTLVDPEEAFSCAWEYLRLAEAHPPPEVRCVRDHLQALLQGLLQQERVALWNLLGSSQMVLLRQFSEFLRLSAVECGVALPEGERLVPVLSLGEIKSLHRREINGQEDEEDDSWGMLFLEGNEME</sequence>
<evidence type="ECO:0000256" key="12">
    <source>
        <dbReference type="ARBA" id="ARBA00048934"/>
    </source>
</evidence>
<comment type="caution">
    <text evidence="15">The sequence shown here is derived from an EMBL/GenBank/DDBJ whole genome shotgun (WGS) entry which is preliminary data.</text>
</comment>
<accession>W7U2Y4</accession>
<keyword evidence="5" id="KW-0521">NADP</keyword>
<dbReference type="SUPFAM" id="SSF51395">
    <property type="entry name" value="FMN-linked oxidoreductases"/>
    <property type="match status" value="1"/>
</dbReference>
<name>W7U2Y4_9STRA</name>
<feature type="domain" description="DUS-like FMN-binding" evidence="14">
    <location>
        <begin position="74"/>
        <end position="307"/>
    </location>
</feature>
<gene>
    <name evidence="15" type="ORF">Naga_100010g112</name>
</gene>
<evidence type="ECO:0000256" key="9">
    <source>
        <dbReference type="ARBA" id="ARBA00038890"/>
    </source>
</evidence>
<evidence type="ECO:0000256" key="10">
    <source>
        <dbReference type="ARBA" id="ARBA00047287"/>
    </source>
</evidence>
<keyword evidence="2" id="KW-0285">Flavoprotein</keyword>
<evidence type="ECO:0000256" key="3">
    <source>
        <dbReference type="ARBA" id="ARBA00022643"/>
    </source>
</evidence>
<evidence type="ECO:0000256" key="7">
    <source>
        <dbReference type="ARBA" id="ARBA00023027"/>
    </source>
</evidence>
<dbReference type="Proteomes" id="UP000019335">
    <property type="component" value="Chromosome 7"/>
</dbReference>
<dbReference type="CDD" id="cd02801">
    <property type="entry name" value="DUS_like_FMN"/>
    <property type="match status" value="1"/>
</dbReference>
<evidence type="ECO:0000313" key="16">
    <source>
        <dbReference type="Proteomes" id="UP000019335"/>
    </source>
</evidence>
<comment type="similarity">
    <text evidence="8">Belongs to the Dus family. Dus1 subfamily.</text>
</comment>
<evidence type="ECO:0000259" key="14">
    <source>
        <dbReference type="Pfam" id="PF01207"/>
    </source>
</evidence>
<keyword evidence="16" id="KW-1185">Reference proteome</keyword>
<dbReference type="InterPro" id="IPR018517">
    <property type="entry name" value="tRNA_hU_synthase_CS"/>
</dbReference>
<evidence type="ECO:0000256" key="2">
    <source>
        <dbReference type="ARBA" id="ARBA00022630"/>
    </source>
</evidence>
<comment type="catalytic activity">
    <reaction evidence="13">
        <text>5,6-dihydrouridine(17) in tRNA + NADP(+) = uridine(17) in tRNA + NADPH + H(+)</text>
        <dbReference type="Rhea" id="RHEA:53368"/>
        <dbReference type="Rhea" id="RHEA-COMP:13541"/>
        <dbReference type="Rhea" id="RHEA-COMP:13542"/>
        <dbReference type="ChEBI" id="CHEBI:15378"/>
        <dbReference type="ChEBI" id="CHEBI:57783"/>
        <dbReference type="ChEBI" id="CHEBI:58349"/>
        <dbReference type="ChEBI" id="CHEBI:65315"/>
        <dbReference type="ChEBI" id="CHEBI:74443"/>
        <dbReference type="EC" id="1.3.1.88"/>
    </reaction>
    <physiologicalReaction direction="right-to-left" evidence="13">
        <dbReference type="Rhea" id="RHEA:53370"/>
    </physiologicalReaction>
</comment>
<evidence type="ECO:0000256" key="11">
    <source>
        <dbReference type="ARBA" id="ARBA00047652"/>
    </source>
</evidence>
<comment type="catalytic activity">
    <reaction evidence="12">
        <text>5,6-dihydrouridine(16) in tRNA + NAD(+) = uridine(16) in tRNA + NADH + H(+)</text>
        <dbReference type="Rhea" id="RHEA:53380"/>
        <dbReference type="Rhea" id="RHEA-COMP:13543"/>
        <dbReference type="Rhea" id="RHEA-COMP:13544"/>
        <dbReference type="ChEBI" id="CHEBI:15378"/>
        <dbReference type="ChEBI" id="CHEBI:57540"/>
        <dbReference type="ChEBI" id="CHEBI:57945"/>
        <dbReference type="ChEBI" id="CHEBI:65315"/>
        <dbReference type="ChEBI" id="CHEBI:74443"/>
        <dbReference type="EC" id="1.3.1.88"/>
    </reaction>
    <physiologicalReaction direction="right-to-left" evidence="12">
        <dbReference type="Rhea" id="RHEA:53382"/>
    </physiologicalReaction>
</comment>
<dbReference type="PROSITE" id="PS01136">
    <property type="entry name" value="UPF0034"/>
    <property type="match status" value="1"/>
</dbReference>
<dbReference type="Gene3D" id="3.20.20.70">
    <property type="entry name" value="Aldolase class I"/>
    <property type="match status" value="1"/>
</dbReference>
<dbReference type="AlphaFoldDB" id="W7U2Y4"/>
<dbReference type="InterPro" id="IPR035587">
    <property type="entry name" value="DUS-like_FMN-bd"/>
</dbReference>
<feature type="non-terminal residue" evidence="15">
    <location>
        <position position="457"/>
    </location>
</feature>
<dbReference type="InterPro" id="IPR013785">
    <property type="entry name" value="Aldolase_TIM"/>
</dbReference>
<evidence type="ECO:0000256" key="4">
    <source>
        <dbReference type="ARBA" id="ARBA00022694"/>
    </source>
</evidence>
<evidence type="ECO:0000256" key="13">
    <source>
        <dbReference type="ARBA" id="ARBA00049467"/>
    </source>
</evidence>
<keyword evidence="3" id="KW-0288">FMN</keyword>
<comment type="catalytic activity">
    <reaction evidence="11">
        <text>5,6-dihydrouridine(16) in tRNA + NADP(+) = uridine(16) in tRNA + NADPH + H(+)</text>
        <dbReference type="Rhea" id="RHEA:53376"/>
        <dbReference type="Rhea" id="RHEA-COMP:13543"/>
        <dbReference type="Rhea" id="RHEA-COMP:13544"/>
        <dbReference type="ChEBI" id="CHEBI:15378"/>
        <dbReference type="ChEBI" id="CHEBI:57783"/>
        <dbReference type="ChEBI" id="CHEBI:58349"/>
        <dbReference type="ChEBI" id="CHEBI:65315"/>
        <dbReference type="ChEBI" id="CHEBI:74443"/>
        <dbReference type="EC" id="1.3.1.88"/>
    </reaction>
    <physiologicalReaction direction="right-to-left" evidence="11">
        <dbReference type="Rhea" id="RHEA:53378"/>
    </physiologicalReaction>
</comment>
<dbReference type="GO" id="GO:0017150">
    <property type="term" value="F:tRNA dihydrouridine synthase activity"/>
    <property type="evidence" value="ECO:0007669"/>
    <property type="project" value="InterPro"/>
</dbReference>
<evidence type="ECO:0000256" key="1">
    <source>
        <dbReference type="ARBA" id="ARBA00001917"/>
    </source>
</evidence>
<dbReference type="OrthoDB" id="272303at2759"/>
<reference evidence="15 16" key="1">
    <citation type="journal article" date="2014" name="Mol. Plant">
        <title>Chromosome Scale Genome Assembly and Transcriptome Profiling of Nannochloropsis gaditana in Nitrogen Depletion.</title>
        <authorList>
            <person name="Corteggiani Carpinelli E."/>
            <person name="Telatin A."/>
            <person name="Vitulo N."/>
            <person name="Forcato C."/>
            <person name="D'Angelo M."/>
            <person name="Schiavon R."/>
            <person name="Vezzi A."/>
            <person name="Giacometti G.M."/>
            <person name="Morosinotto T."/>
            <person name="Valle G."/>
        </authorList>
    </citation>
    <scope>NUCLEOTIDE SEQUENCE [LARGE SCALE GENOMIC DNA]</scope>
    <source>
        <strain evidence="15 16">B-31</strain>
    </source>
</reference>
<evidence type="ECO:0000313" key="15">
    <source>
        <dbReference type="EMBL" id="EWM27226.1"/>
    </source>
</evidence>
<keyword evidence="4" id="KW-0819">tRNA processing</keyword>
<comment type="catalytic activity">
    <reaction evidence="10">
        <text>5,6-dihydrouridine(17) in tRNA + NAD(+) = uridine(17) in tRNA + NADH + H(+)</text>
        <dbReference type="Rhea" id="RHEA:53372"/>
        <dbReference type="Rhea" id="RHEA-COMP:13541"/>
        <dbReference type="Rhea" id="RHEA-COMP:13542"/>
        <dbReference type="ChEBI" id="CHEBI:15378"/>
        <dbReference type="ChEBI" id="CHEBI:57540"/>
        <dbReference type="ChEBI" id="CHEBI:57945"/>
        <dbReference type="ChEBI" id="CHEBI:65315"/>
        <dbReference type="ChEBI" id="CHEBI:74443"/>
        <dbReference type="EC" id="1.3.1.88"/>
    </reaction>
    <physiologicalReaction direction="right-to-left" evidence="10">
        <dbReference type="Rhea" id="RHEA:53374"/>
    </physiologicalReaction>
</comment>
<proteinExistence type="inferred from homology"/>